<dbReference type="EMBL" id="JASJQH010003318">
    <property type="protein sequence ID" value="KAK9759668.1"/>
    <property type="molecule type" value="Genomic_DNA"/>
</dbReference>
<protein>
    <submittedName>
        <fullName evidence="1">Uncharacterized protein</fullName>
    </submittedName>
</protein>
<evidence type="ECO:0000313" key="1">
    <source>
        <dbReference type="EMBL" id="KAK9759668.1"/>
    </source>
</evidence>
<reference evidence="1 2" key="1">
    <citation type="submission" date="2023-04" db="EMBL/GenBank/DDBJ databases">
        <title>Genome of Basidiobolus ranarum AG-B5.</title>
        <authorList>
            <person name="Stajich J.E."/>
            <person name="Carter-House D."/>
            <person name="Gryganskyi A."/>
        </authorList>
    </citation>
    <scope>NUCLEOTIDE SEQUENCE [LARGE SCALE GENOMIC DNA]</scope>
    <source>
        <strain evidence="1 2">AG-B5</strain>
    </source>
</reference>
<gene>
    <name evidence="1" type="ORF">K7432_017076</name>
</gene>
<feature type="non-terminal residue" evidence="1">
    <location>
        <position position="163"/>
    </location>
</feature>
<dbReference type="Proteomes" id="UP001479436">
    <property type="component" value="Unassembled WGS sequence"/>
</dbReference>
<keyword evidence="2" id="KW-1185">Reference proteome</keyword>
<comment type="caution">
    <text evidence="1">The sequence shown here is derived from an EMBL/GenBank/DDBJ whole genome shotgun (WGS) entry which is preliminary data.</text>
</comment>
<evidence type="ECO:0000313" key="2">
    <source>
        <dbReference type="Proteomes" id="UP001479436"/>
    </source>
</evidence>
<organism evidence="1 2">
    <name type="scientific">Basidiobolus ranarum</name>
    <dbReference type="NCBI Taxonomy" id="34480"/>
    <lineage>
        <taxon>Eukaryota</taxon>
        <taxon>Fungi</taxon>
        <taxon>Fungi incertae sedis</taxon>
        <taxon>Zoopagomycota</taxon>
        <taxon>Entomophthoromycotina</taxon>
        <taxon>Basidiobolomycetes</taxon>
        <taxon>Basidiobolales</taxon>
        <taxon>Basidiobolaceae</taxon>
        <taxon>Basidiobolus</taxon>
    </lineage>
</organism>
<name>A0ABR2WDU2_9FUNG</name>
<proteinExistence type="predicted"/>
<accession>A0ABR2WDU2</accession>
<sequence length="163" mass="18227">MFKRFTLFPERSIPSLLLKKRSDQKNIATQSPLILNRTEIPHSTVENSSLSINGSVVANFQKALVQRNADAAWSAFKYLMDNKLESKLTANQLSRLLQLLNGFKGRSGEIQQRCAQVVFCIDQLDAKSMFKNARDYSPLVSHCVNRGLVGEAKSLIVERVDGG</sequence>